<organism evidence="2 3">
    <name type="scientific">Mycolicibacterium grossiae</name>
    <dbReference type="NCBI Taxonomy" id="1552759"/>
    <lineage>
        <taxon>Bacteria</taxon>
        <taxon>Bacillati</taxon>
        <taxon>Actinomycetota</taxon>
        <taxon>Actinomycetes</taxon>
        <taxon>Mycobacteriales</taxon>
        <taxon>Mycobacteriaceae</taxon>
        <taxon>Mycolicibacterium</taxon>
    </lineage>
</organism>
<protein>
    <submittedName>
        <fullName evidence="2">Uncharacterized protein</fullName>
    </submittedName>
</protein>
<sequence>MSHGLYDRCECGHRHPEHSLFGICHGCLDCPVEVHPMDDEPTAEDPDDPEDGHPGDDAEDEDEPEDEHPYRPCACTRFRLVETDETEGTPAP</sequence>
<reference evidence="2 3" key="1">
    <citation type="submission" date="2016-09" db="EMBL/GenBank/DDBJ databases">
        <title>genome sequence of Mycobacterium sp. 739 SCH.</title>
        <authorList>
            <person name="Greninger A.L."/>
            <person name="Qin X."/>
            <person name="Jerome K."/>
            <person name="Vora S."/>
            <person name="Quinn K."/>
        </authorList>
    </citation>
    <scope>NUCLEOTIDE SEQUENCE [LARGE SCALE GENOMIC DNA]</scope>
    <source>
        <strain evidence="2 3">SCH</strain>
    </source>
</reference>
<feature type="compositionally biased region" description="Acidic residues" evidence="1">
    <location>
        <begin position="39"/>
        <end position="50"/>
    </location>
</feature>
<name>A0A1E8QBP4_9MYCO</name>
<feature type="compositionally biased region" description="Acidic residues" evidence="1">
    <location>
        <begin position="57"/>
        <end position="66"/>
    </location>
</feature>
<gene>
    <name evidence="2" type="ORF">BEL07_00555</name>
</gene>
<evidence type="ECO:0000256" key="1">
    <source>
        <dbReference type="SAM" id="MobiDB-lite"/>
    </source>
</evidence>
<dbReference type="AlphaFoldDB" id="A0A1E8QBP4"/>
<dbReference type="EMBL" id="MCHX01000001">
    <property type="protein sequence ID" value="OFJ55731.1"/>
    <property type="molecule type" value="Genomic_DNA"/>
</dbReference>
<comment type="caution">
    <text evidence="2">The sequence shown here is derived from an EMBL/GenBank/DDBJ whole genome shotgun (WGS) entry which is preliminary data.</text>
</comment>
<dbReference type="Proteomes" id="UP000178953">
    <property type="component" value="Unassembled WGS sequence"/>
</dbReference>
<accession>A0A1E8QBP4</accession>
<evidence type="ECO:0000313" key="2">
    <source>
        <dbReference type="EMBL" id="OFJ55731.1"/>
    </source>
</evidence>
<feature type="region of interest" description="Disordered" evidence="1">
    <location>
        <begin position="35"/>
        <end position="73"/>
    </location>
</feature>
<evidence type="ECO:0000313" key="3">
    <source>
        <dbReference type="Proteomes" id="UP000178953"/>
    </source>
</evidence>
<proteinExistence type="predicted"/>
<keyword evidence="3" id="KW-1185">Reference proteome</keyword>
<dbReference type="RefSeq" id="WP_070351157.1">
    <property type="nucleotide sequence ID" value="NZ_MCHX01000001.1"/>
</dbReference>